<dbReference type="Proteomes" id="UP000637578">
    <property type="component" value="Unassembled WGS sequence"/>
</dbReference>
<reference evidence="1" key="2">
    <citation type="submission" date="2020-09" db="EMBL/GenBank/DDBJ databases">
        <authorList>
            <person name="Sun Q."/>
            <person name="Zhou Y."/>
        </authorList>
    </citation>
    <scope>NUCLEOTIDE SEQUENCE</scope>
    <source>
        <strain evidence="1">CGMCC 4.5737</strain>
    </source>
</reference>
<evidence type="ECO:0000313" key="2">
    <source>
        <dbReference type="Proteomes" id="UP000637578"/>
    </source>
</evidence>
<accession>A0A8J3CIY4</accession>
<dbReference type="AlphaFoldDB" id="A0A8J3CIY4"/>
<proteinExistence type="predicted"/>
<protein>
    <submittedName>
        <fullName evidence="1">Uncharacterized protein</fullName>
    </submittedName>
</protein>
<comment type="caution">
    <text evidence="1">The sequence shown here is derived from an EMBL/GenBank/DDBJ whole genome shotgun (WGS) entry which is preliminary data.</text>
</comment>
<reference evidence="1" key="1">
    <citation type="journal article" date="2014" name="Int. J. Syst. Evol. Microbiol.">
        <title>Complete genome sequence of Corynebacterium casei LMG S-19264T (=DSM 44701T), isolated from a smear-ripened cheese.</title>
        <authorList>
            <consortium name="US DOE Joint Genome Institute (JGI-PGF)"/>
            <person name="Walter F."/>
            <person name="Albersmeier A."/>
            <person name="Kalinowski J."/>
            <person name="Ruckert C."/>
        </authorList>
    </citation>
    <scope>NUCLEOTIDE SEQUENCE</scope>
    <source>
        <strain evidence="1">CGMCC 4.5737</strain>
    </source>
</reference>
<name>A0A8J3CIY4_9PSEU</name>
<dbReference type="EMBL" id="BMMK01000035">
    <property type="protein sequence ID" value="GGM75489.1"/>
    <property type="molecule type" value="Genomic_DNA"/>
</dbReference>
<sequence length="74" mass="8655">MGLDQWSRTEELLTYVVEEIRNLRAVTIAAHSERGRVPRVQPLPRPKTALERLEEREAMEIHRSIVRQVLPNRG</sequence>
<keyword evidence="2" id="KW-1185">Reference proteome</keyword>
<dbReference type="RefSeq" id="WP_189061119.1">
    <property type="nucleotide sequence ID" value="NZ_BMMK01000035.1"/>
</dbReference>
<gene>
    <name evidence="1" type="ORF">GCM10012275_52720</name>
</gene>
<organism evidence="1 2">
    <name type="scientific">Longimycelium tulufanense</name>
    <dbReference type="NCBI Taxonomy" id="907463"/>
    <lineage>
        <taxon>Bacteria</taxon>
        <taxon>Bacillati</taxon>
        <taxon>Actinomycetota</taxon>
        <taxon>Actinomycetes</taxon>
        <taxon>Pseudonocardiales</taxon>
        <taxon>Pseudonocardiaceae</taxon>
        <taxon>Longimycelium</taxon>
    </lineage>
</organism>
<evidence type="ECO:0000313" key="1">
    <source>
        <dbReference type="EMBL" id="GGM75489.1"/>
    </source>
</evidence>